<organism evidence="4 5">
    <name type="scientific">Fusibacter ferrireducens</name>
    <dbReference type="NCBI Taxonomy" id="2785058"/>
    <lineage>
        <taxon>Bacteria</taxon>
        <taxon>Bacillati</taxon>
        <taxon>Bacillota</taxon>
        <taxon>Clostridia</taxon>
        <taxon>Eubacteriales</taxon>
        <taxon>Eubacteriales Family XII. Incertae Sedis</taxon>
        <taxon>Fusibacter</taxon>
    </lineage>
</organism>
<comment type="similarity">
    <text evidence="1">Belongs to the isocitrate and isopropylmalate dehydrogenases family.</text>
</comment>
<dbReference type="EMBL" id="JADKNH010000005">
    <property type="protein sequence ID" value="MBF4693291.1"/>
    <property type="molecule type" value="Genomic_DNA"/>
</dbReference>
<dbReference type="PANTHER" id="PTHR11835">
    <property type="entry name" value="DECARBOXYLATING DEHYDROGENASES-ISOCITRATE, ISOPROPYLMALATE, TARTRATE"/>
    <property type="match status" value="1"/>
</dbReference>
<keyword evidence="5" id="KW-1185">Reference proteome</keyword>
<evidence type="ECO:0000313" key="4">
    <source>
        <dbReference type="EMBL" id="MBF4693291.1"/>
    </source>
</evidence>
<proteinExistence type="inferred from homology"/>
<dbReference type="InterPro" id="IPR019818">
    <property type="entry name" value="IsoCit/isopropylmalate_DH_CS"/>
</dbReference>
<dbReference type="Pfam" id="PF00180">
    <property type="entry name" value="Iso_dh"/>
    <property type="match status" value="1"/>
</dbReference>
<evidence type="ECO:0000313" key="5">
    <source>
        <dbReference type="Proteomes" id="UP000614200"/>
    </source>
</evidence>
<dbReference type="Gene3D" id="3.40.718.10">
    <property type="entry name" value="Isopropylmalate Dehydrogenase"/>
    <property type="match status" value="1"/>
</dbReference>
<dbReference type="SUPFAM" id="SSF53659">
    <property type="entry name" value="Isocitrate/Isopropylmalate dehydrogenase-like"/>
    <property type="match status" value="1"/>
</dbReference>
<dbReference type="InterPro" id="IPR024084">
    <property type="entry name" value="IsoPropMal-DH-like_dom"/>
</dbReference>
<name>A0ABR9ZSH4_9FIRM</name>
<dbReference type="PANTHER" id="PTHR11835:SF34">
    <property type="entry name" value="ISOCITRATE DEHYDROGENASE [NAD] SUBUNIT ALPHA, MITOCHONDRIAL"/>
    <property type="match status" value="1"/>
</dbReference>
<sequence length="359" mass="39329">MQNCSSFYRLRTRASNTFKPWLFKLHQNWRFIVKITLIKGDGIGPEVSGSTRSIIDAALELHSDLKIDWEVFNIVDGQLSEALFKSLETNKVAIKGPITTPIGFGFKSINVFLRQKYNLYANVRPIKKIIPTRYDESIDLVIFRENTEGLYAGIEHVISEDHIVAEKVTTRSASMKIATAAFEHALKLNASKITVVHKANILKQCDGLFLETVRAVAKKYPTVELVEMIVDNTAMQMVMKPSQFGIIVTTNLYGDILSDLAAGLIGGLGLAPSANIGEDMAIFEPVHGSAPDIAGQNLANPTACILSGVLMLEHLGEMKAAQAITQAITAVLDHADTRTKDLGGTLTTSEFTDAVIKRL</sequence>
<comment type="caution">
    <text evidence="4">The sequence shown here is derived from an EMBL/GenBank/DDBJ whole genome shotgun (WGS) entry which is preliminary data.</text>
</comment>
<accession>A0ABR9ZSH4</accession>
<evidence type="ECO:0000256" key="1">
    <source>
        <dbReference type="ARBA" id="ARBA00007769"/>
    </source>
</evidence>
<reference evidence="4 5" key="1">
    <citation type="submission" date="2020-11" db="EMBL/GenBank/DDBJ databases">
        <title>Fusibacter basophilias sp. nov.</title>
        <authorList>
            <person name="Qiu D."/>
        </authorList>
    </citation>
    <scope>NUCLEOTIDE SEQUENCE [LARGE SCALE GENOMIC DNA]</scope>
    <source>
        <strain evidence="4 5">Q10-2</strain>
    </source>
</reference>
<dbReference type="PROSITE" id="PS00470">
    <property type="entry name" value="IDH_IMDH"/>
    <property type="match status" value="1"/>
</dbReference>
<dbReference type="SMART" id="SM01329">
    <property type="entry name" value="Iso_dh"/>
    <property type="match status" value="1"/>
</dbReference>
<evidence type="ECO:0000256" key="2">
    <source>
        <dbReference type="ARBA" id="ARBA00023002"/>
    </source>
</evidence>
<dbReference type="Proteomes" id="UP000614200">
    <property type="component" value="Unassembled WGS sequence"/>
</dbReference>
<gene>
    <name evidence="4" type="ORF">ISU02_09175</name>
</gene>
<feature type="domain" description="Isopropylmalate dehydrogenase-like" evidence="3">
    <location>
        <begin position="34"/>
        <end position="355"/>
    </location>
</feature>
<evidence type="ECO:0000259" key="3">
    <source>
        <dbReference type="SMART" id="SM01329"/>
    </source>
</evidence>
<keyword evidence="2" id="KW-0560">Oxidoreductase</keyword>
<protein>
    <submittedName>
        <fullName evidence="4">Isocitrate/isopropylmalate dehydrogenase family protein</fullName>
    </submittedName>
</protein>